<proteinExistence type="inferred from homology"/>
<organism evidence="5 6">
    <name type="scientific">Ilyodon furcidens</name>
    <name type="common">goldbreast splitfin</name>
    <dbReference type="NCBI Taxonomy" id="33524"/>
    <lineage>
        <taxon>Eukaryota</taxon>
        <taxon>Metazoa</taxon>
        <taxon>Chordata</taxon>
        <taxon>Craniata</taxon>
        <taxon>Vertebrata</taxon>
        <taxon>Euteleostomi</taxon>
        <taxon>Actinopterygii</taxon>
        <taxon>Neopterygii</taxon>
        <taxon>Teleostei</taxon>
        <taxon>Neoteleostei</taxon>
        <taxon>Acanthomorphata</taxon>
        <taxon>Ovalentaria</taxon>
        <taxon>Atherinomorphae</taxon>
        <taxon>Cyprinodontiformes</taxon>
        <taxon>Goodeidae</taxon>
        <taxon>Ilyodon</taxon>
    </lineage>
</organism>
<comment type="caution">
    <text evidence="5">The sequence shown here is derived from an EMBL/GenBank/DDBJ whole genome shotgun (WGS) entry which is preliminary data.</text>
</comment>
<dbReference type="Proteomes" id="UP001482620">
    <property type="component" value="Unassembled WGS sequence"/>
</dbReference>
<evidence type="ECO:0000259" key="4">
    <source>
        <dbReference type="Pfam" id="PF11938"/>
    </source>
</evidence>
<protein>
    <submittedName>
        <fullName evidence="5">Protein canopy 4</fullName>
    </submittedName>
</protein>
<evidence type="ECO:0000313" key="6">
    <source>
        <dbReference type="Proteomes" id="UP001482620"/>
    </source>
</evidence>
<comment type="similarity">
    <text evidence="1">Belongs to the canopy family.</text>
</comment>
<keyword evidence="6" id="KW-1185">Reference proteome</keyword>
<dbReference type="EMBL" id="JAHRIQ010070596">
    <property type="protein sequence ID" value="MEQ2244073.1"/>
    <property type="molecule type" value="Genomic_DNA"/>
</dbReference>
<dbReference type="Pfam" id="PF11938">
    <property type="entry name" value="DUF3456"/>
    <property type="match status" value="1"/>
</dbReference>
<feature type="signal peptide" evidence="3">
    <location>
        <begin position="1"/>
        <end position="20"/>
    </location>
</feature>
<gene>
    <name evidence="5" type="primary">CNPY4_2</name>
    <name evidence="5" type="ORF">ILYODFUR_013381</name>
</gene>
<evidence type="ECO:0000313" key="5">
    <source>
        <dbReference type="EMBL" id="MEQ2244073.1"/>
    </source>
</evidence>
<feature type="domain" description="DUF3456" evidence="4">
    <location>
        <begin position="26"/>
        <end position="71"/>
    </location>
</feature>
<dbReference type="PANTHER" id="PTHR15382:SF3">
    <property type="entry name" value="PROTEIN CANOPY HOMOLOG 4"/>
    <property type="match status" value="1"/>
</dbReference>
<feature type="chain" id="PRO_5046317697" evidence="3">
    <location>
        <begin position="21"/>
        <end position="71"/>
    </location>
</feature>
<name>A0ABV0UJT6_9TELE</name>
<dbReference type="PANTHER" id="PTHR15382">
    <property type="entry name" value="CTG4A-RELATED"/>
    <property type="match status" value="1"/>
</dbReference>
<evidence type="ECO:0000256" key="1">
    <source>
        <dbReference type="ARBA" id="ARBA00007285"/>
    </source>
</evidence>
<evidence type="ECO:0000256" key="2">
    <source>
        <dbReference type="ARBA" id="ARBA00022729"/>
    </source>
</evidence>
<reference evidence="5 6" key="1">
    <citation type="submission" date="2021-06" db="EMBL/GenBank/DDBJ databases">
        <authorList>
            <person name="Palmer J.M."/>
        </authorList>
    </citation>
    <scope>NUCLEOTIDE SEQUENCE [LARGE SCALE GENOMIC DNA]</scope>
    <source>
        <strain evidence="6">if_2019</strain>
        <tissue evidence="5">Muscle</tissue>
    </source>
</reference>
<sequence>MKALILAVLCVCCFAAGSEDDRLPNKCEVCKFLTMELQEALEKTGRSKEVLEVGEVLDTGKRRRKIKYNTS</sequence>
<evidence type="ECO:0000256" key="3">
    <source>
        <dbReference type="SAM" id="SignalP"/>
    </source>
</evidence>
<dbReference type="InterPro" id="IPR021852">
    <property type="entry name" value="DUF3456"/>
</dbReference>
<accession>A0ABV0UJT6</accession>
<keyword evidence="2 3" id="KW-0732">Signal</keyword>